<comment type="function">
    <text evidence="6 7">Catalyzes amidations at positions B, D, E, and G on adenosylcobyrinic A,C-diamide. NH(2) groups are provided by glutamine, and one molecule of ATP is hydrogenolyzed for each amidation.</text>
</comment>
<feature type="active site" description="Nucleophile" evidence="7">
    <location>
        <position position="347"/>
    </location>
</feature>
<dbReference type="InterPro" id="IPR033949">
    <property type="entry name" value="CobQ_GATase1"/>
</dbReference>
<dbReference type="PANTHER" id="PTHR21343:SF1">
    <property type="entry name" value="COBYRIC ACID SYNTHASE"/>
    <property type="match status" value="1"/>
</dbReference>
<dbReference type="GO" id="GO:0009236">
    <property type="term" value="P:cobalamin biosynthetic process"/>
    <property type="evidence" value="ECO:0007669"/>
    <property type="project" value="UniProtKB-UniRule"/>
</dbReference>
<evidence type="ECO:0000256" key="1">
    <source>
        <dbReference type="ARBA" id="ARBA00004953"/>
    </source>
</evidence>
<evidence type="ECO:0000256" key="2">
    <source>
        <dbReference type="ARBA" id="ARBA00006205"/>
    </source>
</evidence>
<comment type="caution">
    <text evidence="10">The sequence shown here is derived from an EMBL/GenBank/DDBJ whole genome shotgun (WGS) entry which is preliminary data.</text>
</comment>
<dbReference type="Proteomes" id="UP000295399">
    <property type="component" value="Unassembled WGS sequence"/>
</dbReference>
<sequence>MTSVAPTPALMIQGTGSDVGKSFLVAGLARALANRGLKVAPFKPQNMSNNAAVVATGEAGDGPDGEGEIGRAQWVQALAARVAPTVHMNPVLLKPQSDRTAQVIVQGRRHDILDALPYQQRKGALLAHVLDSFERLKASADIVLVEGAGSPAEVNLRAGDIANMGFARAAGVPVILAGDIDRGGVIAALVGTHAVVDPADAAMIRGFLINRFRGDVTLFDDGLTFIERRTGWPGFGVLPHLDAARRLPAEDAVVLERPQGGAGGRRLTVAAPMLSRIANFDDLDPLKADPGVDVVFVPPGEAIPPADLIVLLGTKATVADLDFLRAQGWDVDIAAHVRQGGRVLGICGGFQMLGRRVADAEGHEGAAGERPGLGLLDIDTEMAGDKTVRTARGHWTPPADATGRPAGGPLPVEGYEIHMGQTRGPGLDRPLLTLDGRAHGAVSADGRVMGCYLHGLFTADGFRQRFLETLGLPAGAAAGSYTQALDAALDSIAEAFERHLDVDGLLAVARAGVGAAVSATATADAATDAADAADAPGAP</sequence>
<organism evidence="10 11">
    <name type="scientific">Rhodothalassium salexigens DSM 2132</name>
    <dbReference type="NCBI Taxonomy" id="1188247"/>
    <lineage>
        <taxon>Bacteria</taxon>
        <taxon>Pseudomonadati</taxon>
        <taxon>Pseudomonadota</taxon>
        <taxon>Alphaproteobacteria</taxon>
        <taxon>Rhodothalassiales</taxon>
        <taxon>Rhodothalassiaceae</taxon>
        <taxon>Rhodothalassium</taxon>
    </lineage>
</organism>
<dbReference type="InterPro" id="IPR029062">
    <property type="entry name" value="Class_I_gatase-like"/>
</dbReference>
<dbReference type="PROSITE" id="PS51274">
    <property type="entry name" value="GATASE_COBBQ"/>
    <property type="match status" value="1"/>
</dbReference>
<dbReference type="Pfam" id="PF07685">
    <property type="entry name" value="GATase_3"/>
    <property type="match status" value="1"/>
</dbReference>
<evidence type="ECO:0000259" key="8">
    <source>
        <dbReference type="Pfam" id="PF01656"/>
    </source>
</evidence>
<dbReference type="CDD" id="cd05389">
    <property type="entry name" value="CobQ_N"/>
    <property type="match status" value="1"/>
</dbReference>
<dbReference type="InterPro" id="IPR011698">
    <property type="entry name" value="GATase_3"/>
</dbReference>
<evidence type="ECO:0000313" key="10">
    <source>
        <dbReference type="EMBL" id="TCP38549.1"/>
    </source>
</evidence>
<dbReference type="InterPro" id="IPR027417">
    <property type="entry name" value="P-loop_NTPase"/>
</dbReference>
<keyword evidence="11" id="KW-1185">Reference proteome</keyword>
<dbReference type="UniPathway" id="UPA00148"/>
<keyword evidence="4 7" id="KW-0169">Cobalamin biosynthesis</keyword>
<name>A0A4R2PRS6_RHOSA</name>
<gene>
    <name evidence="7" type="primary">cobQ</name>
    <name evidence="10" type="ORF">EV659_101456</name>
</gene>
<dbReference type="AlphaFoldDB" id="A0A4R2PRS6"/>
<feature type="domain" description="CobB/CobQ-like glutamine amidotransferase" evidence="9">
    <location>
        <begin position="268"/>
        <end position="460"/>
    </location>
</feature>
<dbReference type="PANTHER" id="PTHR21343">
    <property type="entry name" value="DETHIOBIOTIN SYNTHETASE"/>
    <property type="match status" value="1"/>
</dbReference>
<evidence type="ECO:0000256" key="3">
    <source>
        <dbReference type="ARBA" id="ARBA00019833"/>
    </source>
</evidence>
<evidence type="ECO:0000256" key="7">
    <source>
        <dbReference type="HAMAP-Rule" id="MF_00028"/>
    </source>
</evidence>
<dbReference type="SUPFAM" id="SSF52540">
    <property type="entry name" value="P-loop containing nucleoside triphosphate hydrolases"/>
    <property type="match status" value="1"/>
</dbReference>
<feature type="domain" description="CobQ/CobB/MinD/ParA nucleotide binding" evidence="8">
    <location>
        <begin position="10"/>
        <end position="251"/>
    </location>
</feature>
<evidence type="ECO:0000259" key="9">
    <source>
        <dbReference type="Pfam" id="PF07685"/>
    </source>
</evidence>
<dbReference type="InterPro" id="IPR002586">
    <property type="entry name" value="CobQ/CobB/MinD/ParA_Nub-bd_dom"/>
</dbReference>
<evidence type="ECO:0000256" key="5">
    <source>
        <dbReference type="ARBA" id="ARBA00022962"/>
    </source>
</evidence>
<dbReference type="RefSeq" id="WP_132707049.1">
    <property type="nucleotide sequence ID" value="NZ_JACIGF010000001.1"/>
</dbReference>
<dbReference type="InParanoid" id="A0A4R2PRS6"/>
<comment type="similarity">
    <text evidence="2 7">Belongs to the CobB/CobQ family. CobQ subfamily.</text>
</comment>
<protein>
    <recommendedName>
        <fullName evidence="3 7">Cobyric acid synthase</fullName>
    </recommendedName>
</protein>
<dbReference type="SUPFAM" id="SSF52317">
    <property type="entry name" value="Class I glutamine amidotransferase-like"/>
    <property type="match status" value="1"/>
</dbReference>
<dbReference type="HAMAP" id="MF_00028">
    <property type="entry name" value="CobQ"/>
    <property type="match status" value="1"/>
</dbReference>
<dbReference type="NCBIfam" id="TIGR00313">
    <property type="entry name" value="cobQ"/>
    <property type="match status" value="1"/>
</dbReference>
<comment type="pathway">
    <text evidence="1 7">Cofactor biosynthesis; adenosylcobalamin biosynthesis.</text>
</comment>
<evidence type="ECO:0000256" key="4">
    <source>
        <dbReference type="ARBA" id="ARBA00022573"/>
    </source>
</evidence>
<proteinExistence type="inferred from homology"/>
<dbReference type="GO" id="GO:0015420">
    <property type="term" value="F:ABC-type vitamin B12 transporter activity"/>
    <property type="evidence" value="ECO:0007669"/>
    <property type="project" value="UniProtKB-UniRule"/>
</dbReference>
<dbReference type="Gene3D" id="3.40.50.880">
    <property type="match status" value="1"/>
</dbReference>
<dbReference type="InterPro" id="IPR047045">
    <property type="entry name" value="CobQ_N"/>
</dbReference>
<keyword evidence="5 7" id="KW-0315">Glutamine amidotransferase</keyword>
<dbReference type="EMBL" id="SLXO01000001">
    <property type="protein sequence ID" value="TCP38549.1"/>
    <property type="molecule type" value="Genomic_DNA"/>
</dbReference>
<evidence type="ECO:0000256" key="6">
    <source>
        <dbReference type="ARBA" id="ARBA00025166"/>
    </source>
</evidence>
<accession>A0A4R2PRS6</accession>
<evidence type="ECO:0000313" key="11">
    <source>
        <dbReference type="Proteomes" id="UP000295399"/>
    </source>
</evidence>
<dbReference type="Pfam" id="PF01656">
    <property type="entry name" value="CbiA"/>
    <property type="match status" value="1"/>
</dbReference>
<dbReference type="NCBIfam" id="NF001989">
    <property type="entry name" value="PRK00784.1"/>
    <property type="match status" value="1"/>
</dbReference>
<dbReference type="Gene3D" id="3.40.50.300">
    <property type="entry name" value="P-loop containing nucleotide triphosphate hydrolases"/>
    <property type="match status" value="1"/>
</dbReference>
<dbReference type="GO" id="GO:0003824">
    <property type="term" value="F:catalytic activity"/>
    <property type="evidence" value="ECO:0007669"/>
    <property type="project" value="InterPro"/>
</dbReference>
<reference evidence="10 11" key="1">
    <citation type="submission" date="2019-03" db="EMBL/GenBank/DDBJ databases">
        <title>Genomic Encyclopedia of Type Strains, Phase IV (KMG-IV): sequencing the most valuable type-strain genomes for metagenomic binning, comparative biology and taxonomic classification.</title>
        <authorList>
            <person name="Goeker M."/>
        </authorList>
    </citation>
    <scope>NUCLEOTIDE SEQUENCE [LARGE SCALE GENOMIC DNA]</scope>
    <source>
        <strain evidence="10 11">DSM 2132</strain>
    </source>
</reference>
<dbReference type="InterPro" id="IPR004459">
    <property type="entry name" value="CobQ_synth"/>
</dbReference>
<feature type="active site" evidence="7">
    <location>
        <position position="454"/>
    </location>
</feature>
<dbReference type="CDD" id="cd01750">
    <property type="entry name" value="GATase1_CobQ"/>
    <property type="match status" value="1"/>
</dbReference>
<dbReference type="OrthoDB" id="9808302at2"/>